<name>A0ABY8S6Q2_9GAMM</name>
<reference evidence="1 2" key="1">
    <citation type="submission" date="2023-05" db="EMBL/GenBank/DDBJ databases">
        <title>The complete genome of Acinetobacter sp. nov KCTC 92772.</title>
        <authorList>
            <person name="Zhou G."/>
        </authorList>
    </citation>
    <scope>NUCLEOTIDE SEQUENCE [LARGE SCALE GENOMIC DNA]</scope>
    <source>
        <strain evidence="1 2">KCTC 92772</strain>
    </source>
</reference>
<evidence type="ECO:0000313" key="1">
    <source>
        <dbReference type="EMBL" id="WHP07011.1"/>
    </source>
</evidence>
<dbReference type="EMBL" id="CP125669">
    <property type="protein sequence ID" value="WHP07011.1"/>
    <property type="molecule type" value="Genomic_DNA"/>
</dbReference>
<evidence type="ECO:0000313" key="2">
    <source>
        <dbReference type="Proteomes" id="UP001229836"/>
    </source>
</evidence>
<proteinExistence type="predicted"/>
<dbReference type="Proteomes" id="UP001229836">
    <property type="component" value="Chromosome"/>
</dbReference>
<protein>
    <submittedName>
        <fullName evidence="1">Uncharacterized protein</fullName>
    </submittedName>
</protein>
<sequence>MIFAVSANPVGCLSKLIRPPDQIIQPNWFGDDASKATCLWLEGLPPLEPTKPVYPRVVFSDGKWAMRWANQTDSGQNNLPPSEDRWAVRSETYPGIADAMAAQWNEVLLSKETEFYKRGDVRLLEQSNAFH</sequence>
<dbReference type="RefSeq" id="WP_283268639.1">
    <property type="nucleotide sequence ID" value="NZ_CP125669.1"/>
</dbReference>
<organism evidence="1 2">
    <name type="scientific">Acinetobacter corruptisaponis</name>
    <dbReference type="NCBI Taxonomy" id="3045147"/>
    <lineage>
        <taxon>Bacteria</taxon>
        <taxon>Pseudomonadati</taxon>
        <taxon>Pseudomonadota</taxon>
        <taxon>Gammaproteobacteria</taxon>
        <taxon>Moraxellales</taxon>
        <taxon>Moraxellaceae</taxon>
        <taxon>Acinetobacter</taxon>
    </lineage>
</organism>
<gene>
    <name evidence="1" type="ORF">QLH32_05990</name>
</gene>
<keyword evidence="2" id="KW-1185">Reference proteome</keyword>
<accession>A0ABY8S6Q2</accession>